<sequence length="191" mass="20524">MTVAIRTIEPTQARAGDTWRWQRALPDSPAPTWTLSYTLFAASGIVSFQSTAAGTEHCIHLTPEITAGYAAGRYDWVAHVSDGTDRYQVGAGVIQILPDLNAAASYDGRSHARKVLDAIDALIERRSTAGDVDLVSVASGDKNIARSLPELLKLRDRYAAMVAQEERAAAVARGEALGAFGGQLVQVRFRA</sequence>
<evidence type="ECO:0000313" key="2">
    <source>
        <dbReference type="Proteomes" id="UP000005275"/>
    </source>
</evidence>
<dbReference type="OrthoDB" id="7775497at2"/>
<dbReference type="KEGG" id="mpur:MARPU_09560"/>
<dbReference type="EMBL" id="CP007031">
    <property type="protein sequence ID" value="AHF04078.1"/>
    <property type="molecule type" value="Genomic_DNA"/>
</dbReference>
<dbReference type="STRING" id="765910.MARPU_09560"/>
<reference evidence="1 2" key="1">
    <citation type="submission" date="2013-12" db="EMBL/GenBank/DDBJ databases">
        <authorList>
            <consortium name="DOE Joint Genome Institute"/>
            <person name="Bryant D.A."/>
            <person name="Huntemann M."/>
            <person name="Han J."/>
            <person name="Chen A."/>
            <person name="Kyrpides N."/>
            <person name="Mavromatis K."/>
            <person name="Markowitz V."/>
            <person name="Palaniappan K."/>
            <person name="Ivanova N."/>
            <person name="Schaumberg A."/>
            <person name="Pati A."/>
            <person name="Liolios K."/>
            <person name="Nordberg H.P."/>
            <person name="Cantor M.N."/>
            <person name="Hua S.X."/>
            <person name="Woyke T."/>
        </authorList>
    </citation>
    <scope>NUCLEOTIDE SEQUENCE [LARGE SCALE GENOMIC DNA]</scope>
    <source>
        <strain evidence="1 2">984</strain>
    </source>
</reference>
<dbReference type="HOGENOM" id="CLU_127168_0_0_6"/>
<organism evidence="1 2">
    <name type="scientific">Marichromatium purpuratum 984</name>
    <dbReference type="NCBI Taxonomy" id="765910"/>
    <lineage>
        <taxon>Bacteria</taxon>
        <taxon>Pseudomonadati</taxon>
        <taxon>Pseudomonadota</taxon>
        <taxon>Gammaproteobacteria</taxon>
        <taxon>Chromatiales</taxon>
        <taxon>Chromatiaceae</taxon>
        <taxon>Marichromatium</taxon>
    </lineage>
</organism>
<accession>W0E3G9</accession>
<dbReference type="eggNOG" id="ENOG5032WJ6">
    <property type="taxonomic scope" value="Bacteria"/>
</dbReference>
<evidence type="ECO:0000313" key="1">
    <source>
        <dbReference type="EMBL" id="AHF04078.1"/>
    </source>
</evidence>
<dbReference type="Proteomes" id="UP000005275">
    <property type="component" value="Chromosome"/>
</dbReference>
<dbReference type="AlphaFoldDB" id="W0E3G9"/>
<protein>
    <submittedName>
        <fullName evidence="1">Uncharacterized protein</fullName>
    </submittedName>
</protein>
<proteinExistence type="predicted"/>
<gene>
    <name evidence="1" type="ORF">MARPU_09560</name>
</gene>
<dbReference type="RefSeq" id="WP_005225032.1">
    <property type="nucleotide sequence ID" value="NZ_CP007031.1"/>
</dbReference>
<keyword evidence="2" id="KW-1185">Reference proteome</keyword>
<name>W0E3G9_MARPU</name>